<comment type="caution">
    <text evidence="2">The sequence shown here is derived from an EMBL/GenBank/DDBJ whole genome shotgun (WGS) entry which is preliminary data.</text>
</comment>
<name>A0A7W8NFW2_9DEIO</name>
<dbReference type="InterPro" id="IPR012338">
    <property type="entry name" value="Beta-lactam/transpept-like"/>
</dbReference>
<dbReference type="Proteomes" id="UP000552709">
    <property type="component" value="Unassembled WGS sequence"/>
</dbReference>
<feature type="domain" description="Beta-lactamase-related" evidence="1">
    <location>
        <begin position="3"/>
        <end position="261"/>
    </location>
</feature>
<gene>
    <name evidence="2" type="ORF">HNQ08_005005</name>
</gene>
<dbReference type="InterPro" id="IPR050491">
    <property type="entry name" value="AmpC-like"/>
</dbReference>
<evidence type="ECO:0000259" key="1">
    <source>
        <dbReference type="Pfam" id="PF00144"/>
    </source>
</evidence>
<accession>A0A7W8NFW2</accession>
<organism evidence="2 3">
    <name type="scientific">Deinococcus humi</name>
    <dbReference type="NCBI Taxonomy" id="662880"/>
    <lineage>
        <taxon>Bacteria</taxon>
        <taxon>Thermotogati</taxon>
        <taxon>Deinococcota</taxon>
        <taxon>Deinococci</taxon>
        <taxon>Deinococcales</taxon>
        <taxon>Deinococcaceae</taxon>
        <taxon>Deinococcus</taxon>
    </lineage>
</organism>
<dbReference type="PANTHER" id="PTHR46825">
    <property type="entry name" value="D-ALANYL-D-ALANINE-CARBOXYPEPTIDASE/ENDOPEPTIDASE AMPH"/>
    <property type="match status" value="1"/>
</dbReference>
<keyword evidence="3" id="KW-1185">Reference proteome</keyword>
<dbReference type="Pfam" id="PF00144">
    <property type="entry name" value="Beta-lactamase"/>
    <property type="match status" value="1"/>
</dbReference>
<dbReference type="AlphaFoldDB" id="A0A7W8NFW2"/>
<evidence type="ECO:0000313" key="2">
    <source>
        <dbReference type="EMBL" id="MBB5365879.1"/>
    </source>
</evidence>
<proteinExistence type="predicted"/>
<dbReference type="InterPro" id="IPR001466">
    <property type="entry name" value="Beta-lactam-related"/>
</dbReference>
<dbReference type="PANTHER" id="PTHR46825:SF9">
    <property type="entry name" value="BETA-LACTAMASE-RELATED DOMAIN-CONTAINING PROTEIN"/>
    <property type="match status" value="1"/>
</dbReference>
<dbReference type="EMBL" id="JACHFL010000023">
    <property type="protein sequence ID" value="MBB5365879.1"/>
    <property type="molecule type" value="Genomic_DNA"/>
</dbReference>
<reference evidence="2 3" key="1">
    <citation type="submission" date="2020-08" db="EMBL/GenBank/DDBJ databases">
        <title>Genomic Encyclopedia of Type Strains, Phase IV (KMG-IV): sequencing the most valuable type-strain genomes for metagenomic binning, comparative biology and taxonomic classification.</title>
        <authorList>
            <person name="Goeker M."/>
        </authorList>
    </citation>
    <scope>NUCLEOTIDE SEQUENCE [LARGE SCALE GENOMIC DNA]</scope>
    <source>
        <strain evidence="2 3">DSM 27939</strain>
    </source>
</reference>
<evidence type="ECO:0000313" key="3">
    <source>
        <dbReference type="Proteomes" id="UP000552709"/>
    </source>
</evidence>
<dbReference type="SUPFAM" id="SSF56601">
    <property type="entry name" value="beta-lactamase/transpeptidase-like"/>
    <property type="match status" value="1"/>
</dbReference>
<dbReference type="Gene3D" id="3.40.710.10">
    <property type="entry name" value="DD-peptidase/beta-lactamase superfamily"/>
    <property type="match status" value="1"/>
</dbReference>
<sequence length="281" mass="30623">MLASLVPETLDWTTRLTQVFPAQELHADHHEVTLAHLLAHCAGLPAFGDDVDFKPAPARRGSAVRQRETFARWVLQQPPARPIGEYGYSNAGYGVAAVLAERLTGTPWEELMHTRVFEPLGLDSAGFGWPGRKHDQQPWGHLWRRRHVPHNPQGRYQLHAAIGPAGDAHMNILDFATFARAHLRGLCGQGHFLSPEALTALHTPFRPDIKAGLGWGVTTYRGMRASTHSGSADTFLAFIVVLPDEGHAFVAVTNAAGGQAEEGLSSILRHLVSAFTTAHVG</sequence>
<protein>
    <submittedName>
        <fullName evidence="2">CubicO group peptidase (Beta-lactamase class C family)</fullName>
    </submittedName>
</protein>